<organism evidence="3 4">
    <name type="scientific">Micromonospora acroterricola</name>
    <dbReference type="NCBI Taxonomy" id="2202421"/>
    <lineage>
        <taxon>Bacteria</taxon>
        <taxon>Bacillati</taxon>
        <taxon>Actinomycetota</taxon>
        <taxon>Actinomycetes</taxon>
        <taxon>Micromonosporales</taxon>
        <taxon>Micromonosporaceae</taxon>
        <taxon>Micromonospora</taxon>
    </lineage>
</organism>
<dbReference type="InterPro" id="IPR029058">
    <property type="entry name" value="AB_hydrolase_fold"/>
</dbReference>
<dbReference type="AlphaFoldDB" id="A0A317D3E4"/>
<name>A0A317D3E4_9ACTN</name>
<dbReference type="PANTHER" id="PTHR48081">
    <property type="entry name" value="AB HYDROLASE SUPERFAMILY PROTEIN C4A8.06C"/>
    <property type="match status" value="1"/>
</dbReference>
<keyword evidence="4" id="KW-1185">Reference proteome</keyword>
<evidence type="ECO:0000313" key="4">
    <source>
        <dbReference type="Proteomes" id="UP000245410"/>
    </source>
</evidence>
<comment type="caution">
    <text evidence="3">The sequence shown here is derived from an EMBL/GenBank/DDBJ whole genome shotgun (WGS) entry which is preliminary data.</text>
</comment>
<evidence type="ECO:0000313" key="3">
    <source>
        <dbReference type="EMBL" id="PWR09074.1"/>
    </source>
</evidence>
<dbReference type="EMBL" id="QGKR01000186">
    <property type="protein sequence ID" value="PWR09074.1"/>
    <property type="molecule type" value="Genomic_DNA"/>
</dbReference>
<feature type="domain" description="Alpha/beta hydrolase fold-3" evidence="2">
    <location>
        <begin position="37"/>
        <end position="259"/>
    </location>
</feature>
<evidence type="ECO:0000259" key="2">
    <source>
        <dbReference type="Pfam" id="PF07859"/>
    </source>
</evidence>
<dbReference type="Pfam" id="PF07859">
    <property type="entry name" value="Abhydrolase_3"/>
    <property type="match status" value="1"/>
</dbReference>
<dbReference type="Gene3D" id="3.40.50.1820">
    <property type="entry name" value="alpha/beta hydrolase"/>
    <property type="match status" value="1"/>
</dbReference>
<dbReference type="PANTHER" id="PTHR48081:SF8">
    <property type="entry name" value="ALPHA_BETA HYDROLASE FOLD-3 DOMAIN-CONTAINING PROTEIN-RELATED"/>
    <property type="match status" value="1"/>
</dbReference>
<proteinExistence type="predicted"/>
<dbReference type="OrthoDB" id="3181909at2"/>
<dbReference type="SUPFAM" id="SSF53474">
    <property type="entry name" value="alpha/beta-Hydrolases"/>
    <property type="match status" value="1"/>
</dbReference>
<evidence type="ECO:0000256" key="1">
    <source>
        <dbReference type="ARBA" id="ARBA00022801"/>
    </source>
</evidence>
<dbReference type="InterPro" id="IPR050300">
    <property type="entry name" value="GDXG_lipolytic_enzyme"/>
</dbReference>
<reference evidence="3 4" key="1">
    <citation type="submission" date="2018-05" db="EMBL/GenBank/DDBJ databases">
        <title>Micromonospora atacamensis sp. nov., a novel actinobacteria isolated from high altitude Atacama Desert soil.</title>
        <authorList>
            <person name="Carro L."/>
            <person name="Golinska P."/>
            <person name="Klenk H.-P."/>
            <person name="Goodfellow M."/>
        </authorList>
    </citation>
    <scope>NUCLEOTIDE SEQUENCE [LARGE SCALE GENOMIC DNA]</scope>
    <source>
        <strain evidence="3 4">5R2A7</strain>
    </source>
</reference>
<dbReference type="Proteomes" id="UP000245410">
    <property type="component" value="Unassembled WGS sequence"/>
</dbReference>
<dbReference type="GO" id="GO:0016787">
    <property type="term" value="F:hydrolase activity"/>
    <property type="evidence" value="ECO:0007669"/>
    <property type="project" value="UniProtKB-KW"/>
</dbReference>
<gene>
    <name evidence="3" type="ORF">DKT68_13915</name>
</gene>
<keyword evidence="1 3" id="KW-0378">Hydrolase</keyword>
<dbReference type="InterPro" id="IPR013094">
    <property type="entry name" value="AB_hydrolase_3"/>
</dbReference>
<dbReference type="RefSeq" id="WP_109817833.1">
    <property type="nucleotide sequence ID" value="NZ_QGKR01000186.1"/>
</dbReference>
<accession>A0A317D3E4</accession>
<sequence>MNVSTTERKIVGPHGEIPVRVYAPTAGERSVSPRLGLVWAHGGGFAGGDLDMPENDWVARQLAQRGLVVVTVDYRLSPLPDGESTGMPEVRRFPYPVASEEVTAAFTWATTSDPTVPAANWALGGASAGGNLAAGAALRLRDTGRPLPRALMLAYPVLHAALPPVPTELVAKVRALPPPFNFGAEQIAAMNLAYVQEPGALAEAYAFPGGHDLSGLPPAFILNCDSDSLRASGQQFGVELAAAGVEVIVMREPGTSHGHLNDPDDPAALRSITRIAEWLTRSTICP</sequence>
<protein>
    <submittedName>
        <fullName evidence="3">Alpha/beta hydrolase</fullName>
    </submittedName>
</protein>